<dbReference type="RefSeq" id="WP_380018530.1">
    <property type="nucleotide sequence ID" value="NZ_JBHSHD010000002.1"/>
</dbReference>
<dbReference type="InterPro" id="IPR005148">
    <property type="entry name" value="Arg-tRNA-synth_N"/>
</dbReference>
<dbReference type="HAMAP" id="MF_00123">
    <property type="entry name" value="Arg_tRNA_synth"/>
    <property type="match status" value="1"/>
</dbReference>
<dbReference type="InterPro" id="IPR036695">
    <property type="entry name" value="Arg-tRNA-synth_N_sf"/>
</dbReference>
<dbReference type="Gene3D" id="1.10.730.10">
    <property type="entry name" value="Isoleucyl-tRNA Synthetase, Domain 1"/>
    <property type="match status" value="1"/>
</dbReference>
<dbReference type="NCBIfam" id="TIGR00456">
    <property type="entry name" value="argS"/>
    <property type="match status" value="1"/>
</dbReference>
<evidence type="ECO:0000256" key="5">
    <source>
        <dbReference type="ARBA" id="ARBA00022840"/>
    </source>
</evidence>
<dbReference type="SMART" id="SM00836">
    <property type="entry name" value="DALR_1"/>
    <property type="match status" value="1"/>
</dbReference>
<protein>
    <recommendedName>
        <fullName evidence="9">Arginine--tRNA ligase</fullName>
        <ecNumber evidence="9">6.1.1.19</ecNumber>
    </recommendedName>
    <alternativeName>
        <fullName evidence="9">Arginyl-tRNA synthetase</fullName>
        <shortName evidence="9">ArgRS</shortName>
    </alternativeName>
</protein>
<reference evidence="14" key="1">
    <citation type="journal article" date="2019" name="Int. J. Syst. Evol. Microbiol.">
        <title>The Global Catalogue of Microorganisms (GCM) 10K type strain sequencing project: providing services to taxonomists for standard genome sequencing and annotation.</title>
        <authorList>
            <consortium name="The Broad Institute Genomics Platform"/>
            <consortium name="The Broad Institute Genome Sequencing Center for Infectious Disease"/>
            <person name="Wu L."/>
            <person name="Ma J."/>
        </authorList>
    </citation>
    <scope>NUCLEOTIDE SEQUENCE [LARGE SCALE GENOMIC DNA]</scope>
    <source>
        <strain evidence="14">CCUG 30340</strain>
    </source>
</reference>
<dbReference type="SUPFAM" id="SSF55190">
    <property type="entry name" value="Arginyl-tRNA synthetase (ArgRS), N-terminal 'additional' domain"/>
    <property type="match status" value="1"/>
</dbReference>
<dbReference type="InterPro" id="IPR001412">
    <property type="entry name" value="aa-tRNA-synth_I_CS"/>
</dbReference>
<evidence type="ECO:0000313" key="13">
    <source>
        <dbReference type="EMBL" id="MFC4818798.1"/>
    </source>
</evidence>
<keyword evidence="7 9" id="KW-0030">Aminoacyl-tRNA synthetase</keyword>
<evidence type="ECO:0000256" key="9">
    <source>
        <dbReference type="HAMAP-Rule" id="MF_00123"/>
    </source>
</evidence>
<dbReference type="InterPro" id="IPR008909">
    <property type="entry name" value="DALR_anticod-bd"/>
</dbReference>
<dbReference type="EMBL" id="JBHSHD010000002">
    <property type="protein sequence ID" value="MFC4818798.1"/>
    <property type="molecule type" value="Genomic_DNA"/>
</dbReference>
<keyword evidence="6 9" id="KW-0648">Protein biosynthesis</keyword>
<dbReference type="PRINTS" id="PR01038">
    <property type="entry name" value="TRNASYNTHARG"/>
</dbReference>
<dbReference type="Pfam" id="PF00750">
    <property type="entry name" value="tRNA-synt_1d"/>
    <property type="match status" value="1"/>
</dbReference>
<sequence>MKELLLDSLHHALRALAADGTLPTDAAPAFVVERTKSREHGDFATNLALLLAKAAGRKPRDLAAALVAALPAHAEIAKVEIAGPGFINFFLSPAAYQREVRTALEQAADYGRGAAGGGRTAGVEYVSANPTGPLHVGHGRGAAIGDCLARVLQANGWQVKREFYYNDAGAQIDNLALSVQARAHGQGPDDAGWPADGYRGDYINDVAQAYLGRASVEVDGQAVTGAGDPGDLDAIRRFAVAYLRREQNADLAAFGVAFDVYFLESSLYGGGQVERTVHELVAHGHTYEEGGALWLRTTEFGDDKDRVMRKSDGSYTYFVPDIAYHYSKWQRGYERAITELGSDHHGTLMRVKAGLQALDVGIPKGWPEYVLHQMVTVMRSGEEVKLSKRAGSYVTLRDLIDEVGRDATRWFLAARKSDSQLVFDIDLARAQTNDNPVYYVQYAHARVASVMRQLGERGHAWDRANGLAALARLDGEAEQLVMVELSRYAEVVEAAGANLEPHLIANYLRELAAAFHGWYNSSQFIVDDADLRDARLALANAVRQVLANGLDLLGVSAPESM</sequence>
<keyword evidence="5 9" id="KW-0067">ATP-binding</keyword>
<comment type="subcellular location">
    <subcellularLocation>
        <location evidence="9">Cytoplasm</location>
    </subcellularLocation>
</comment>
<dbReference type="SUPFAM" id="SSF52374">
    <property type="entry name" value="Nucleotidylyl transferase"/>
    <property type="match status" value="1"/>
</dbReference>
<evidence type="ECO:0000313" key="14">
    <source>
        <dbReference type="Proteomes" id="UP001595886"/>
    </source>
</evidence>
<evidence type="ECO:0000256" key="3">
    <source>
        <dbReference type="ARBA" id="ARBA00022598"/>
    </source>
</evidence>
<evidence type="ECO:0000256" key="4">
    <source>
        <dbReference type="ARBA" id="ARBA00022741"/>
    </source>
</evidence>
<dbReference type="InterPro" id="IPR035684">
    <property type="entry name" value="ArgRS_core"/>
</dbReference>
<comment type="catalytic activity">
    <reaction evidence="8 9">
        <text>tRNA(Arg) + L-arginine + ATP = L-arginyl-tRNA(Arg) + AMP + diphosphate</text>
        <dbReference type="Rhea" id="RHEA:20301"/>
        <dbReference type="Rhea" id="RHEA-COMP:9658"/>
        <dbReference type="Rhea" id="RHEA-COMP:9673"/>
        <dbReference type="ChEBI" id="CHEBI:30616"/>
        <dbReference type="ChEBI" id="CHEBI:32682"/>
        <dbReference type="ChEBI" id="CHEBI:33019"/>
        <dbReference type="ChEBI" id="CHEBI:78442"/>
        <dbReference type="ChEBI" id="CHEBI:78513"/>
        <dbReference type="ChEBI" id="CHEBI:456215"/>
        <dbReference type="EC" id="6.1.1.19"/>
    </reaction>
</comment>
<dbReference type="InterPro" id="IPR009080">
    <property type="entry name" value="tRNAsynth_Ia_anticodon-bd"/>
</dbReference>
<evidence type="ECO:0000259" key="12">
    <source>
        <dbReference type="SMART" id="SM01016"/>
    </source>
</evidence>
<feature type="domain" description="DALR anticodon binding" evidence="11">
    <location>
        <begin position="440"/>
        <end position="561"/>
    </location>
</feature>
<dbReference type="InterPro" id="IPR014729">
    <property type="entry name" value="Rossmann-like_a/b/a_fold"/>
</dbReference>
<evidence type="ECO:0000256" key="10">
    <source>
        <dbReference type="RuleBase" id="RU363038"/>
    </source>
</evidence>
<dbReference type="PANTHER" id="PTHR11956">
    <property type="entry name" value="ARGINYL-TRNA SYNTHETASE"/>
    <property type="match status" value="1"/>
</dbReference>
<dbReference type="Gene3D" id="3.40.50.620">
    <property type="entry name" value="HUPs"/>
    <property type="match status" value="1"/>
</dbReference>
<gene>
    <name evidence="9 13" type="primary">argS</name>
    <name evidence="13" type="ORF">ACFO6Q_00590</name>
</gene>
<accession>A0ABV9QNE8</accession>
<feature type="short sequence motif" description="'HIGH' region" evidence="9">
    <location>
        <begin position="128"/>
        <end position="138"/>
    </location>
</feature>
<evidence type="ECO:0000259" key="11">
    <source>
        <dbReference type="SMART" id="SM00836"/>
    </source>
</evidence>
<dbReference type="EC" id="6.1.1.19" evidence="9"/>
<dbReference type="SUPFAM" id="SSF47323">
    <property type="entry name" value="Anticodon-binding domain of a subclass of class I aminoacyl-tRNA synthetases"/>
    <property type="match status" value="1"/>
</dbReference>
<dbReference type="Pfam" id="PF03485">
    <property type="entry name" value="Arg_tRNA_synt_N"/>
    <property type="match status" value="1"/>
</dbReference>
<dbReference type="Pfam" id="PF05746">
    <property type="entry name" value="DALR_1"/>
    <property type="match status" value="1"/>
</dbReference>
<dbReference type="Gene3D" id="3.30.1360.70">
    <property type="entry name" value="Arginyl tRNA synthetase N-terminal domain"/>
    <property type="match status" value="1"/>
</dbReference>
<evidence type="ECO:0000256" key="2">
    <source>
        <dbReference type="ARBA" id="ARBA00022490"/>
    </source>
</evidence>
<comment type="caution">
    <text evidence="13">The sequence shown here is derived from an EMBL/GenBank/DDBJ whole genome shotgun (WGS) entry which is preliminary data.</text>
</comment>
<proteinExistence type="inferred from homology"/>
<dbReference type="InterPro" id="IPR001278">
    <property type="entry name" value="Arg-tRNA-ligase"/>
</dbReference>
<keyword evidence="14" id="KW-1185">Reference proteome</keyword>
<feature type="domain" description="Arginyl tRNA synthetase N-terminal" evidence="12">
    <location>
        <begin position="3"/>
        <end position="91"/>
    </location>
</feature>
<evidence type="ECO:0000256" key="6">
    <source>
        <dbReference type="ARBA" id="ARBA00022917"/>
    </source>
</evidence>
<organism evidence="13 14">
    <name type="scientific">Dokdonella ginsengisoli</name>
    <dbReference type="NCBI Taxonomy" id="363846"/>
    <lineage>
        <taxon>Bacteria</taxon>
        <taxon>Pseudomonadati</taxon>
        <taxon>Pseudomonadota</taxon>
        <taxon>Gammaproteobacteria</taxon>
        <taxon>Lysobacterales</taxon>
        <taxon>Rhodanobacteraceae</taxon>
        <taxon>Dokdonella</taxon>
    </lineage>
</organism>
<evidence type="ECO:0000256" key="7">
    <source>
        <dbReference type="ARBA" id="ARBA00023146"/>
    </source>
</evidence>
<dbReference type="PANTHER" id="PTHR11956:SF5">
    <property type="entry name" value="ARGININE--TRNA LIGASE, CYTOPLASMIC"/>
    <property type="match status" value="1"/>
</dbReference>
<dbReference type="PROSITE" id="PS00178">
    <property type="entry name" value="AA_TRNA_LIGASE_I"/>
    <property type="match status" value="1"/>
</dbReference>
<dbReference type="Proteomes" id="UP001595886">
    <property type="component" value="Unassembled WGS sequence"/>
</dbReference>
<evidence type="ECO:0000256" key="8">
    <source>
        <dbReference type="ARBA" id="ARBA00049339"/>
    </source>
</evidence>
<comment type="similarity">
    <text evidence="1 9 10">Belongs to the class-I aminoacyl-tRNA synthetase family.</text>
</comment>
<name>A0ABV9QNE8_9GAMM</name>
<dbReference type="GO" id="GO:0004814">
    <property type="term" value="F:arginine-tRNA ligase activity"/>
    <property type="evidence" value="ECO:0007669"/>
    <property type="project" value="UniProtKB-EC"/>
</dbReference>
<keyword evidence="4 9" id="KW-0547">Nucleotide-binding</keyword>
<keyword evidence="3 9" id="KW-0436">Ligase</keyword>
<evidence type="ECO:0000256" key="1">
    <source>
        <dbReference type="ARBA" id="ARBA00005594"/>
    </source>
</evidence>
<dbReference type="CDD" id="cd00671">
    <property type="entry name" value="ArgRS_core"/>
    <property type="match status" value="1"/>
</dbReference>
<keyword evidence="2 9" id="KW-0963">Cytoplasm</keyword>
<dbReference type="SMART" id="SM01016">
    <property type="entry name" value="Arg_tRNA_synt_N"/>
    <property type="match status" value="1"/>
</dbReference>
<comment type="subunit">
    <text evidence="9">Monomer.</text>
</comment>